<reference evidence="2 3" key="1">
    <citation type="submission" date="2014-01" db="EMBL/GenBank/DDBJ databases">
        <title>Genome sequence and analysis of Xanthomonas arboricola pv. pruni.</title>
        <authorList>
            <person name="Fujikawa T."/>
            <person name="Nakazono-Nagaoka E."/>
        </authorList>
    </citation>
    <scope>NUCLEOTIDE SEQUENCE [LARGE SCALE GENOMIC DNA]</scope>
    <source>
        <strain evidence="3">MAFF 301420</strain>
    </source>
</reference>
<feature type="transmembrane region" description="Helical" evidence="1">
    <location>
        <begin position="12"/>
        <end position="41"/>
    </location>
</feature>
<dbReference type="AlphaFoldDB" id="W4SFN6"/>
<keyword evidence="1" id="KW-0812">Transmembrane</keyword>
<keyword evidence="1" id="KW-0472">Membrane</keyword>
<evidence type="ECO:0000313" key="2">
    <source>
        <dbReference type="EMBL" id="GAE55207.1"/>
    </source>
</evidence>
<organism evidence="2 3">
    <name type="scientific">Xanthomonas arboricola pv. pruni MAFF 301420</name>
    <dbReference type="NCBI Taxonomy" id="1418095"/>
    <lineage>
        <taxon>Bacteria</taxon>
        <taxon>Pseudomonadati</taxon>
        <taxon>Pseudomonadota</taxon>
        <taxon>Gammaproteobacteria</taxon>
        <taxon>Lysobacterales</taxon>
        <taxon>Lysobacteraceae</taxon>
        <taxon>Xanthomonas</taxon>
    </lineage>
</organism>
<evidence type="ECO:0000256" key="1">
    <source>
        <dbReference type="SAM" id="Phobius"/>
    </source>
</evidence>
<gene>
    <name evidence="2" type="ORF">XPR_1842</name>
</gene>
<proteinExistence type="predicted"/>
<evidence type="ECO:0000313" key="3">
    <source>
        <dbReference type="Proteomes" id="UP000019084"/>
    </source>
</evidence>
<sequence>MTEAARAARLRAAALAGLAGVALSLLGGIGGGVAAVTLWLAQRRSRWRCRGRAVAAHCPAGRVRLRRPCRRY</sequence>
<protein>
    <submittedName>
        <fullName evidence="2">Uncharacterized protein</fullName>
    </submittedName>
</protein>
<name>W4SFN6_9XANT</name>
<keyword evidence="1" id="KW-1133">Transmembrane helix</keyword>
<accession>W4SFN6</accession>
<comment type="caution">
    <text evidence="2">The sequence shown here is derived from an EMBL/GenBank/DDBJ whole genome shotgun (WGS) entry which is preliminary data.</text>
</comment>
<dbReference type="Proteomes" id="UP000019084">
    <property type="component" value="Unassembled WGS sequence"/>
</dbReference>
<dbReference type="EMBL" id="BAVC01000137">
    <property type="protein sequence ID" value="GAE55207.1"/>
    <property type="molecule type" value="Genomic_DNA"/>
</dbReference>